<organism evidence="2 3">
    <name type="scientific">Cellulosilyticum lentocellum (strain ATCC 49066 / DSM 5427 / NCIMB 11756 / RHM5)</name>
    <name type="common">Clostridium lentocellum</name>
    <dbReference type="NCBI Taxonomy" id="642492"/>
    <lineage>
        <taxon>Bacteria</taxon>
        <taxon>Bacillati</taxon>
        <taxon>Bacillota</taxon>
        <taxon>Clostridia</taxon>
        <taxon>Lachnospirales</taxon>
        <taxon>Cellulosilyticaceae</taxon>
        <taxon>Cellulosilyticum</taxon>
    </lineage>
</organism>
<proteinExistence type="predicted"/>
<keyword evidence="2" id="KW-0560">Oxidoreductase</keyword>
<dbReference type="HOGENOM" id="CLU_124393_0_0_9"/>
<name>F2JL36_CELLD</name>
<gene>
    <name evidence="2" type="ordered locus">Clole_4003</name>
</gene>
<dbReference type="Gene3D" id="3.10.180.10">
    <property type="entry name" value="2,3-Dihydroxybiphenyl 1,2-Dioxygenase, domain 1"/>
    <property type="match status" value="1"/>
</dbReference>
<dbReference type="eggNOG" id="COG0346">
    <property type="taxonomic scope" value="Bacteria"/>
</dbReference>
<dbReference type="STRING" id="642492.Clole_4003"/>
<protein>
    <submittedName>
        <fullName evidence="2">Glyoxalase/bleomycin resistance protein/dioxygenase</fullName>
    </submittedName>
</protein>
<evidence type="ECO:0000313" key="2">
    <source>
        <dbReference type="EMBL" id="ADZ85681.1"/>
    </source>
</evidence>
<dbReference type="EMBL" id="CP002582">
    <property type="protein sequence ID" value="ADZ85681.1"/>
    <property type="molecule type" value="Genomic_DNA"/>
</dbReference>
<feature type="domain" description="Glyoxalase/fosfomycin resistance/dioxygenase" evidence="1">
    <location>
        <begin position="11"/>
        <end position="108"/>
    </location>
</feature>
<dbReference type="InterPro" id="IPR004360">
    <property type="entry name" value="Glyas_Fos-R_dOase_dom"/>
</dbReference>
<dbReference type="SUPFAM" id="SSF54593">
    <property type="entry name" value="Glyoxalase/Bleomycin resistance protein/Dihydroxybiphenyl dioxygenase"/>
    <property type="match status" value="1"/>
</dbReference>
<dbReference type="KEGG" id="cle:Clole_4003"/>
<keyword evidence="2" id="KW-0223">Dioxygenase</keyword>
<dbReference type="GO" id="GO:0051213">
    <property type="term" value="F:dioxygenase activity"/>
    <property type="evidence" value="ECO:0007669"/>
    <property type="project" value="UniProtKB-KW"/>
</dbReference>
<dbReference type="RefSeq" id="WP_013658954.1">
    <property type="nucleotide sequence ID" value="NC_015275.1"/>
</dbReference>
<dbReference type="AlphaFoldDB" id="F2JL36"/>
<dbReference type="Pfam" id="PF00903">
    <property type="entry name" value="Glyoxalase"/>
    <property type="match status" value="1"/>
</dbReference>
<dbReference type="Proteomes" id="UP000008467">
    <property type="component" value="Chromosome"/>
</dbReference>
<reference evidence="2 3" key="1">
    <citation type="journal article" date="2011" name="J. Bacteriol.">
        <title>Complete genome sequence of the cellulose-degrading bacterium Cellulosilyticum lentocellum.</title>
        <authorList>
            <consortium name="US DOE Joint Genome Institute"/>
            <person name="Miller D.A."/>
            <person name="Suen G."/>
            <person name="Bruce D."/>
            <person name="Copeland A."/>
            <person name="Cheng J.F."/>
            <person name="Detter C."/>
            <person name="Goodwin L.A."/>
            <person name="Han C.S."/>
            <person name="Hauser L.J."/>
            <person name="Land M.L."/>
            <person name="Lapidus A."/>
            <person name="Lucas S."/>
            <person name="Meincke L."/>
            <person name="Pitluck S."/>
            <person name="Tapia R."/>
            <person name="Teshima H."/>
            <person name="Woyke T."/>
            <person name="Fox B.G."/>
            <person name="Angert E.R."/>
            <person name="Currie C.R."/>
        </authorList>
    </citation>
    <scope>NUCLEOTIDE SEQUENCE [LARGE SCALE GENOMIC DNA]</scope>
    <source>
        <strain evidence="3">ATCC 49066 / DSM 5427 / NCIMB 11756 / RHM5</strain>
    </source>
</reference>
<accession>F2JL36</accession>
<keyword evidence="3" id="KW-1185">Reference proteome</keyword>
<evidence type="ECO:0000259" key="1">
    <source>
        <dbReference type="Pfam" id="PF00903"/>
    </source>
</evidence>
<evidence type="ECO:0000313" key="3">
    <source>
        <dbReference type="Proteomes" id="UP000008467"/>
    </source>
</evidence>
<dbReference type="InterPro" id="IPR029068">
    <property type="entry name" value="Glyas_Bleomycin-R_OHBP_Dase"/>
</dbReference>
<sequence length="129" mass="14221">MDSSIFQNVDCVSFYVDDLDNGISFYSNALGLRLLWRADYSCGLGMCDAITEVVLVNEHNPQVNFKVESVKSALEVFLDAGGKLEYGPFDIDIGKCAVVVDKWGNRFCMLDMSKGQYTVDVNGNVTGVK</sequence>